<evidence type="ECO:0000256" key="1">
    <source>
        <dbReference type="SAM" id="Phobius"/>
    </source>
</evidence>
<keyword evidence="1" id="KW-0812">Transmembrane</keyword>
<gene>
    <name evidence="2" type="ORF">FRC0190_00168</name>
</gene>
<keyword evidence="1" id="KW-0472">Membrane</keyword>
<evidence type="ECO:0000313" key="3">
    <source>
        <dbReference type="Proteomes" id="UP000423525"/>
    </source>
</evidence>
<protein>
    <submittedName>
        <fullName evidence="2">Uncharacterized protein</fullName>
    </submittedName>
</protein>
<dbReference type="KEGG" id="crf:FRC0190_00168"/>
<dbReference type="AlphaFoldDB" id="A0A6I8M9B6"/>
<feature type="transmembrane region" description="Helical" evidence="1">
    <location>
        <begin position="87"/>
        <end position="105"/>
    </location>
</feature>
<dbReference type="EMBL" id="LR738855">
    <property type="protein sequence ID" value="VZH84131.1"/>
    <property type="molecule type" value="Genomic_DNA"/>
</dbReference>
<evidence type="ECO:0000313" key="2">
    <source>
        <dbReference type="EMBL" id="VZH84131.1"/>
    </source>
</evidence>
<feature type="transmembrane region" description="Helical" evidence="1">
    <location>
        <begin position="125"/>
        <end position="146"/>
    </location>
</feature>
<keyword evidence="1" id="KW-1133">Transmembrane helix</keyword>
<accession>A0A6I8M9B6</accession>
<reference evidence="2 3" key="1">
    <citation type="submission" date="2019-11" db="EMBL/GenBank/DDBJ databases">
        <authorList>
            <person name="Brisse S."/>
        </authorList>
    </citation>
    <scope>NUCLEOTIDE SEQUENCE [LARGE SCALE GENOMIC DNA]</scope>
    <source>
        <strain evidence="2">FRC0190</strain>
    </source>
</reference>
<dbReference type="Proteomes" id="UP000423525">
    <property type="component" value="Chromosome"/>
</dbReference>
<name>A0A6I8M9B6_9CORY</name>
<sequence length="188" mass="20112">MSLLNGAEVCCVAMVSLVASLGRGTGWDLRKKPNMLPLYCEWGCMSWGFASVCSMTNQARIRRLSAALSIGLITALPDYVSNKAVRWLLNTLIAGAGVGVVAYVNKQDEDPTNDLDVVARELIDGAQFGPAATWGLFLAVATLLFVQRIDAKLTAVVTGWLRRRGVCAPHTVLGVLAAILAYAEVTKS</sequence>
<organism evidence="2 3">
    <name type="scientific">Corynebacterium rouxii</name>
    <dbReference type="NCBI Taxonomy" id="2719119"/>
    <lineage>
        <taxon>Bacteria</taxon>
        <taxon>Bacillati</taxon>
        <taxon>Actinomycetota</taxon>
        <taxon>Actinomycetes</taxon>
        <taxon>Mycobacteriales</taxon>
        <taxon>Corynebacteriaceae</taxon>
        <taxon>Corynebacterium</taxon>
    </lineage>
</organism>
<proteinExistence type="predicted"/>
<feature type="transmembrane region" description="Helical" evidence="1">
    <location>
        <begin position="166"/>
        <end position="183"/>
    </location>
</feature>